<evidence type="ECO:0000256" key="2">
    <source>
        <dbReference type="ARBA" id="ARBA00022857"/>
    </source>
</evidence>
<evidence type="ECO:0000259" key="3">
    <source>
        <dbReference type="Pfam" id="PF05368"/>
    </source>
</evidence>
<dbReference type="EMBL" id="JBEDNQ010000010">
    <property type="protein sequence ID" value="MEQ3553425.1"/>
    <property type="molecule type" value="Genomic_DNA"/>
</dbReference>
<comment type="caution">
    <text evidence="4">The sequence shown here is derived from an EMBL/GenBank/DDBJ whole genome shotgun (WGS) entry which is preliminary data.</text>
</comment>
<protein>
    <submittedName>
        <fullName evidence="4">NmrA/HSCARG family protein</fullName>
    </submittedName>
</protein>
<dbReference type="InterPro" id="IPR036291">
    <property type="entry name" value="NAD(P)-bd_dom_sf"/>
</dbReference>
<evidence type="ECO:0000313" key="5">
    <source>
        <dbReference type="Proteomes" id="UP001494902"/>
    </source>
</evidence>
<dbReference type="InterPro" id="IPR051164">
    <property type="entry name" value="NmrA-like_oxidored"/>
</dbReference>
<dbReference type="SUPFAM" id="SSF51735">
    <property type="entry name" value="NAD(P)-binding Rossmann-fold domains"/>
    <property type="match status" value="1"/>
</dbReference>
<dbReference type="CDD" id="cd05251">
    <property type="entry name" value="NmrA_like_SDR_a"/>
    <property type="match status" value="1"/>
</dbReference>
<accession>A0ABV1KG30</accession>
<dbReference type="Proteomes" id="UP001494902">
    <property type="component" value="Unassembled WGS sequence"/>
</dbReference>
<dbReference type="Pfam" id="PF05368">
    <property type="entry name" value="NmrA"/>
    <property type="match status" value="1"/>
</dbReference>
<comment type="similarity">
    <text evidence="1">Belongs to the NmrA-type oxidoreductase family.</text>
</comment>
<proteinExistence type="inferred from homology"/>
<evidence type="ECO:0000256" key="1">
    <source>
        <dbReference type="ARBA" id="ARBA00006328"/>
    </source>
</evidence>
<feature type="domain" description="NmrA-like" evidence="3">
    <location>
        <begin position="2"/>
        <end position="234"/>
    </location>
</feature>
<reference evidence="4 5" key="1">
    <citation type="submission" date="2024-03" db="EMBL/GenBank/DDBJ databases">
        <title>Draft genome sequence of Pseudonocardia nematodicida JCM 31783.</title>
        <authorList>
            <person name="Butdee W."/>
            <person name="Duangmal K."/>
        </authorList>
    </citation>
    <scope>NUCLEOTIDE SEQUENCE [LARGE SCALE GENOMIC DNA]</scope>
    <source>
        <strain evidence="4 5">JCM 31783</strain>
    </source>
</reference>
<keyword evidence="5" id="KW-1185">Reference proteome</keyword>
<dbReference type="RefSeq" id="WP_349300492.1">
    <property type="nucleotide sequence ID" value="NZ_JBEDNQ010000010.1"/>
</dbReference>
<evidence type="ECO:0000313" key="4">
    <source>
        <dbReference type="EMBL" id="MEQ3553425.1"/>
    </source>
</evidence>
<dbReference type="PANTHER" id="PTHR42748">
    <property type="entry name" value="NITROGEN METABOLITE REPRESSION PROTEIN NMRA FAMILY MEMBER"/>
    <property type="match status" value="1"/>
</dbReference>
<keyword evidence="2" id="KW-0521">NADP</keyword>
<dbReference type="PANTHER" id="PTHR42748:SF7">
    <property type="entry name" value="NMRA LIKE REDOX SENSOR 1-RELATED"/>
    <property type="match status" value="1"/>
</dbReference>
<sequence>MTDPILVLGATGGQGGAVVQALQHRGATIRALVRRPASPRARALAATGVELVAGDLTDHAAVRSAMDGVGAAFAVTTPFEAGTDAEVAQGRAIIAAARDARLPHLVFSSVAGADAGTGIPHFESKNVIETELRASGLQHGVVAPTYFFDNALGARDELHAGMLRLPIAGDHWLQQLDRADLAAVAAIGLTEPGRLAGRRIEVAGDTPTPDEMARVLTEVLGREVRHVRYDLAVIGDPDMHAMWTFLAGDGYQADPAALGAEFPEITWTRFADWARRALTAQE</sequence>
<gene>
    <name evidence="4" type="ORF">WIS52_23385</name>
</gene>
<organism evidence="4 5">
    <name type="scientific">Pseudonocardia nematodicida</name>
    <dbReference type="NCBI Taxonomy" id="1206997"/>
    <lineage>
        <taxon>Bacteria</taxon>
        <taxon>Bacillati</taxon>
        <taxon>Actinomycetota</taxon>
        <taxon>Actinomycetes</taxon>
        <taxon>Pseudonocardiales</taxon>
        <taxon>Pseudonocardiaceae</taxon>
        <taxon>Pseudonocardia</taxon>
    </lineage>
</organism>
<dbReference type="InterPro" id="IPR008030">
    <property type="entry name" value="NmrA-like"/>
</dbReference>
<name>A0ABV1KG30_9PSEU</name>
<dbReference type="Gene3D" id="3.40.50.720">
    <property type="entry name" value="NAD(P)-binding Rossmann-like Domain"/>
    <property type="match status" value="1"/>
</dbReference>